<sequence>MAEDWTAIAAEVAGALSDVGHAGTLLRKGGFTGPEYDPTPLPDQQIPVRLLGDTMALGLIDGSTIHAGDRREMMAAEGTVPTPADRLRIGATEYAIVRAEPYAPGGVPLFFDLILRV</sequence>
<dbReference type="EMBL" id="JBHRTE010000059">
    <property type="protein sequence ID" value="MFC3169226.1"/>
    <property type="molecule type" value="Genomic_DNA"/>
</dbReference>
<evidence type="ECO:0000313" key="2">
    <source>
        <dbReference type="Proteomes" id="UP001595557"/>
    </source>
</evidence>
<evidence type="ECO:0000313" key="1">
    <source>
        <dbReference type="EMBL" id="MFC3169226.1"/>
    </source>
</evidence>
<reference evidence="2" key="1">
    <citation type="journal article" date="2019" name="Int. J. Syst. Evol. Microbiol.">
        <title>The Global Catalogue of Microorganisms (GCM) 10K type strain sequencing project: providing services to taxonomists for standard genome sequencing and annotation.</title>
        <authorList>
            <consortium name="The Broad Institute Genomics Platform"/>
            <consortium name="The Broad Institute Genome Sequencing Center for Infectious Disease"/>
            <person name="Wu L."/>
            <person name="Ma J."/>
        </authorList>
    </citation>
    <scope>NUCLEOTIDE SEQUENCE [LARGE SCALE GENOMIC DNA]</scope>
    <source>
        <strain evidence="2">KCTC 52239</strain>
    </source>
</reference>
<dbReference type="RefSeq" id="WP_207464439.1">
    <property type="nucleotide sequence ID" value="NZ_JAFNAW010000001.1"/>
</dbReference>
<gene>
    <name evidence="1" type="ORF">ACFOD7_14330</name>
</gene>
<protein>
    <submittedName>
        <fullName evidence="1">Uncharacterized protein</fullName>
    </submittedName>
</protein>
<comment type="caution">
    <text evidence="1">The sequence shown here is derived from an EMBL/GenBank/DDBJ whole genome shotgun (WGS) entry which is preliminary data.</text>
</comment>
<name>A0ABV7IHG9_9RHOB</name>
<organism evidence="1 2">
    <name type="scientific">Paracoccus fontiphilus</name>
    <dbReference type="NCBI Taxonomy" id="1815556"/>
    <lineage>
        <taxon>Bacteria</taxon>
        <taxon>Pseudomonadati</taxon>
        <taxon>Pseudomonadota</taxon>
        <taxon>Alphaproteobacteria</taxon>
        <taxon>Rhodobacterales</taxon>
        <taxon>Paracoccaceae</taxon>
        <taxon>Paracoccus</taxon>
    </lineage>
</organism>
<accession>A0ABV7IHG9</accession>
<dbReference type="Proteomes" id="UP001595557">
    <property type="component" value="Unassembled WGS sequence"/>
</dbReference>
<keyword evidence="2" id="KW-1185">Reference proteome</keyword>
<proteinExistence type="predicted"/>